<sequence length="97" mass="10996">MMDLLLTYDVDTTSPEGAKRLRRVAKLCEGYGLRVQKSVFEIVADDAELLRLLARIDSTIDTERDSIRIYRLPHNGLADVQTLGIARVQSHRDDLVL</sequence>
<evidence type="ECO:0000256" key="5">
    <source>
        <dbReference type="ARBA" id="ARBA00022759"/>
    </source>
</evidence>
<dbReference type="PIRSF" id="PIRSF032582">
    <property type="entry name" value="Cas2"/>
    <property type="match status" value="1"/>
</dbReference>
<keyword evidence="12" id="KW-1185">Reference proteome</keyword>
<dbReference type="NCBIfam" id="TIGR01573">
    <property type="entry name" value="cas2"/>
    <property type="match status" value="1"/>
</dbReference>
<evidence type="ECO:0000256" key="10">
    <source>
        <dbReference type="PIRNR" id="PIRNR032582"/>
    </source>
</evidence>
<evidence type="ECO:0000256" key="6">
    <source>
        <dbReference type="ARBA" id="ARBA00022801"/>
    </source>
</evidence>
<keyword evidence="4 9" id="KW-0479">Metal-binding</keyword>
<keyword evidence="6 9" id="KW-0378">Hydrolase</keyword>
<dbReference type="InterPro" id="IPR021127">
    <property type="entry name" value="CRISPR_associated_Cas2"/>
</dbReference>
<dbReference type="STRING" id="910347.SAMN05421773_12241"/>
<gene>
    <name evidence="9" type="primary">cas2</name>
    <name evidence="11" type="ORF">SAMN05421773_12241</name>
</gene>
<evidence type="ECO:0000256" key="1">
    <source>
        <dbReference type="ARBA" id="ARBA00001946"/>
    </source>
</evidence>
<dbReference type="GO" id="GO:0046872">
    <property type="term" value="F:metal ion binding"/>
    <property type="evidence" value="ECO:0007669"/>
    <property type="project" value="UniProtKB-UniRule"/>
</dbReference>
<evidence type="ECO:0000313" key="12">
    <source>
        <dbReference type="Proteomes" id="UP000199207"/>
    </source>
</evidence>
<dbReference type="EMBL" id="FOLM01000022">
    <property type="protein sequence ID" value="SFD64671.1"/>
    <property type="molecule type" value="Genomic_DNA"/>
</dbReference>
<keyword evidence="8 9" id="KW-0051">Antiviral defense</keyword>
<organism evidence="11 12">
    <name type="scientific">Streptomyces aidingensis</name>
    <dbReference type="NCBI Taxonomy" id="910347"/>
    <lineage>
        <taxon>Bacteria</taxon>
        <taxon>Bacillati</taxon>
        <taxon>Actinomycetota</taxon>
        <taxon>Actinomycetes</taxon>
        <taxon>Kitasatosporales</taxon>
        <taxon>Streptomycetaceae</taxon>
        <taxon>Streptomyces</taxon>
    </lineage>
</organism>
<dbReference type="Proteomes" id="UP000199207">
    <property type="component" value="Unassembled WGS sequence"/>
</dbReference>
<comment type="subunit">
    <text evidence="9">Homodimer, forms a heterotetramer with a Cas1 homodimer.</text>
</comment>
<accession>A0A1I1U1C0</accession>
<evidence type="ECO:0000256" key="3">
    <source>
        <dbReference type="ARBA" id="ARBA00022722"/>
    </source>
</evidence>
<comment type="cofactor">
    <cofactor evidence="1 9">
        <name>Mg(2+)</name>
        <dbReference type="ChEBI" id="CHEBI:18420"/>
    </cofactor>
</comment>
<keyword evidence="7 9" id="KW-0460">Magnesium</keyword>
<protein>
    <recommendedName>
        <fullName evidence="9">CRISPR-associated endoribonuclease Cas2</fullName>
        <ecNumber evidence="9">3.1.-.-</ecNumber>
    </recommendedName>
</protein>
<dbReference type="SUPFAM" id="SSF143430">
    <property type="entry name" value="TTP0101/SSO1404-like"/>
    <property type="match status" value="1"/>
</dbReference>
<dbReference type="EC" id="3.1.-.-" evidence="9"/>
<comment type="similarity">
    <text evidence="2 9 10">Belongs to the CRISPR-associated endoribonuclease Cas2 protein family.</text>
</comment>
<feature type="binding site" evidence="9">
    <location>
        <position position="9"/>
    </location>
    <ligand>
        <name>Mg(2+)</name>
        <dbReference type="ChEBI" id="CHEBI:18420"/>
        <note>catalytic</note>
    </ligand>
</feature>
<dbReference type="Pfam" id="PF09827">
    <property type="entry name" value="CRISPR_Cas2"/>
    <property type="match status" value="1"/>
</dbReference>
<keyword evidence="3 9" id="KW-0540">Nuclease</keyword>
<keyword evidence="5 9" id="KW-0255">Endonuclease</keyword>
<evidence type="ECO:0000313" key="11">
    <source>
        <dbReference type="EMBL" id="SFD64671.1"/>
    </source>
</evidence>
<dbReference type="PANTHER" id="PTHR34405:SF3">
    <property type="entry name" value="CRISPR-ASSOCIATED ENDORIBONUCLEASE CAS2 3"/>
    <property type="match status" value="1"/>
</dbReference>
<evidence type="ECO:0000256" key="7">
    <source>
        <dbReference type="ARBA" id="ARBA00022842"/>
    </source>
</evidence>
<dbReference type="Gene3D" id="3.30.70.240">
    <property type="match status" value="1"/>
</dbReference>
<comment type="function">
    <text evidence="9">CRISPR (clustered regularly interspaced short palindromic repeat), is an adaptive immune system that provides protection against mobile genetic elements (viruses, transposable elements and conjugative plasmids). CRISPR clusters contain sequences complementary to antecedent mobile elements and target invading nucleic acids. CRISPR clusters are transcribed and processed into CRISPR RNA (crRNA). Functions as a ssRNA-specific endoribonuclease. Involved in the integration of spacer DNA into the CRISPR cassette.</text>
</comment>
<evidence type="ECO:0000256" key="2">
    <source>
        <dbReference type="ARBA" id="ARBA00009959"/>
    </source>
</evidence>
<dbReference type="RefSeq" id="WP_245834533.1">
    <property type="nucleotide sequence ID" value="NZ_FOLM01000022.1"/>
</dbReference>
<evidence type="ECO:0000256" key="4">
    <source>
        <dbReference type="ARBA" id="ARBA00022723"/>
    </source>
</evidence>
<dbReference type="CDD" id="cd09725">
    <property type="entry name" value="Cas2_I_II_III"/>
    <property type="match status" value="1"/>
</dbReference>
<dbReference type="HAMAP" id="MF_01471">
    <property type="entry name" value="Cas2"/>
    <property type="match status" value="1"/>
</dbReference>
<dbReference type="GO" id="GO:0004521">
    <property type="term" value="F:RNA endonuclease activity"/>
    <property type="evidence" value="ECO:0007669"/>
    <property type="project" value="UniProtKB-UniRule"/>
</dbReference>
<dbReference type="PANTHER" id="PTHR34405">
    <property type="entry name" value="CRISPR-ASSOCIATED ENDORIBONUCLEASE CAS2"/>
    <property type="match status" value="1"/>
</dbReference>
<evidence type="ECO:0000256" key="9">
    <source>
        <dbReference type="HAMAP-Rule" id="MF_01471"/>
    </source>
</evidence>
<dbReference type="GO" id="GO:0051607">
    <property type="term" value="P:defense response to virus"/>
    <property type="evidence" value="ECO:0007669"/>
    <property type="project" value="UniProtKB-UniRule"/>
</dbReference>
<dbReference type="InterPro" id="IPR019199">
    <property type="entry name" value="Virulence_VapD/CRISPR_Cas2"/>
</dbReference>
<dbReference type="GO" id="GO:0016787">
    <property type="term" value="F:hydrolase activity"/>
    <property type="evidence" value="ECO:0007669"/>
    <property type="project" value="UniProtKB-KW"/>
</dbReference>
<reference evidence="11 12" key="1">
    <citation type="submission" date="2016-10" db="EMBL/GenBank/DDBJ databases">
        <authorList>
            <person name="de Groot N.N."/>
        </authorList>
    </citation>
    <scope>NUCLEOTIDE SEQUENCE [LARGE SCALE GENOMIC DNA]</scope>
    <source>
        <strain evidence="11 12">CGMCC 4.5739</strain>
    </source>
</reference>
<evidence type="ECO:0000256" key="8">
    <source>
        <dbReference type="ARBA" id="ARBA00023118"/>
    </source>
</evidence>
<dbReference type="AlphaFoldDB" id="A0A1I1U1C0"/>
<proteinExistence type="inferred from homology"/>
<dbReference type="GO" id="GO:0043571">
    <property type="term" value="P:maintenance of CRISPR repeat elements"/>
    <property type="evidence" value="ECO:0007669"/>
    <property type="project" value="UniProtKB-UniRule"/>
</dbReference>
<name>A0A1I1U1C0_9ACTN</name>